<dbReference type="AlphaFoldDB" id="A0A7X0IIX6"/>
<keyword evidence="1" id="KW-1133">Transmembrane helix</keyword>
<evidence type="ECO:0000256" key="1">
    <source>
        <dbReference type="SAM" id="Phobius"/>
    </source>
</evidence>
<evidence type="ECO:0000313" key="2">
    <source>
        <dbReference type="EMBL" id="MBB6475509.1"/>
    </source>
</evidence>
<keyword evidence="1" id="KW-0812">Transmembrane</keyword>
<dbReference type="RefSeq" id="WP_184984887.1">
    <property type="nucleotide sequence ID" value="NZ_BAAALO010000007.1"/>
</dbReference>
<feature type="transmembrane region" description="Helical" evidence="1">
    <location>
        <begin position="52"/>
        <end position="77"/>
    </location>
</feature>
<keyword evidence="3" id="KW-1185">Reference proteome</keyword>
<name>A0A7X0IIX6_9ACTN</name>
<sequence length="330" mass="35166">MAERREGGGGQWLLAALPGFPLALLILRLWYLSRQDLPTMLVLVQSVSPLGLISTLIITLIWGIPVMVLVGRALGGLVRVSVDDPADSWVVRVSTRIPYWTVVLAAVTAALAWQLRFLPALAMLVLAIAGFEVRARHGDRPALVRLVCLTVPLTVAVAALIWFAPAVVDAFTQGEPLLGLTILLPLLLAPLLNGPIPARTARPVAHVTAAAGALLAPLLISVSFLDAPVLPTVALELKDPGDGPAVLIGQVVSVDDTMTTLIDSQGDVRFVPNARLLSKTLCPGSRQPPYSAIEVRGWHVERTPLSWMAPSKPYTPMDSRCLGRSSGDPS</sequence>
<feature type="transmembrane region" description="Helical" evidence="1">
    <location>
        <begin position="204"/>
        <end position="225"/>
    </location>
</feature>
<feature type="transmembrane region" description="Helical" evidence="1">
    <location>
        <begin position="97"/>
        <end position="130"/>
    </location>
</feature>
<accession>A0A7X0IIX6</accession>
<proteinExistence type="predicted"/>
<dbReference type="EMBL" id="JACHIU010000001">
    <property type="protein sequence ID" value="MBB6475509.1"/>
    <property type="molecule type" value="Genomic_DNA"/>
</dbReference>
<comment type="caution">
    <text evidence="2">The sequence shown here is derived from an EMBL/GenBank/DDBJ whole genome shotgun (WGS) entry which is preliminary data.</text>
</comment>
<feature type="transmembrane region" description="Helical" evidence="1">
    <location>
        <begin position="142"/>
        <end position="164"/>
    </location>
</feature>
<feature type="transmembrane region" description="Helical" evidence="1">
    <location>
        <begin position="12"/>
        <end position="31"/>
    </location>
</feature>
<organism evidence="2 3">
    <name type="scientific">Sphaerisporangium rubeum</name>
    <dbReference type="NCBI Taxonomy" id="321317"/>
    <lineage>
        <taxon>Bacteria</taxon>
        <taxon>Bacillati</taxon>
        <taxon>Actinomycetota</taxon>
        <taxon>Actinomycetes</taxon>
        <taxon>Streptosporangiales</taxon>
        <taxon>Streptosporangiaceae</taxon>
        <taxon>Sphaerisporangium</taxon>
    </lineage>
</organism>
<gene>
    <name evidence="2" type="ORF">BJ992_004940</name>
</gene>
<dbReference type="Proteomes" id="UP000555564">
    <property type="component" value="Unassembled WGS sequence"/>
</dbReference>
<feature type="transmembrane region" description="Helical" evidence="1">
    <location>
        <begin position="176"/>
        <end position="192"/>
    </location>
</feature>
<keyword evidence="1" id="KW-0472">Membrane</keyword>
<evidence type="ECO:0000313" key="3">
    <source>
        <dbReference type="Proteomes" id="UP000555564"/>
    </source>
</evidence>
<reference evidence="2 3" key="1">
    <citation type="submission" date="2020-08" db="EMBL/GenBank/DDBJ databases">
        <title>Sequencing the genomes of 1000 actinobacteria strains.</title>
        <authorList>
            <person name="Klenk H.-P."/>
        </authorList>
    </citation>
    <scope>NUCLEOTIDE SEQUENCE [LARGE SCALE GENOMIC DNA]</scope>
    <source>
        <strain evidence="2 3">DSM 44936</strain>
    </source>
</reference>
<protein>
    <submittedName>
        <fullName evidence="2">Uncharacterized protein</fullName>
    </submittedName>
</protein>